<gene>
    <name evidence="18" type="primary">25482272</name>
    <name evidence="16" type="ordered locus">MTR_1g027150</name>
    <name evidence="17" type="ORF">MtrunA17_Chr1g0157941</name>
</gene>
<evidence type="ECO:0000313" key="17">
    <source>
        <dbReference type="EMBL" id="RHN77733.1"/>
    </source>
</evidence>
<dbReference type="InterPro" id="IPR045874">
    <property type="entry name" value="LRK10/LRL21-25-like"/>
</dbReference>
<evidence type="ECO:0000313" key="19">
    <source>
        <dbReference type="Proteomes" id="UP000002051"/>
    </source>
</evidence>
<evidence type="ECO:0000256" key="6">
    <source>
        <dbReference type="ARBA" id="ARBA00022741"/>
    </source>
</evidence>
<evidence type="ECO:0000313" key="16">
    <source>
        <dbReference type="EMBL" id="KEH40317.1"/>
    </source>
</evidence>
<reference evidence="20" key="4">
    <citation type="journal article" date="2018" name="Nat. Plants">
        <title>Whole-genome landscape of Medicago truncatula symbiotic genes.</title>
        <authorList>
            <person name="Pecrix Y."/>
            <person name="Staton S.E."/>
            <person name="Sallet E."/>
            <person name="Lelandais-Briere C."/>
            <person name="Moreau S."/>
            <person name="Carrere S."/>
            <person name="Blein T."/>
            <person name="Jardinaud M.F."/>
            <person name="Latrasse D."/>
            <person name="Zouine M."/>
            <person name="Zahm M."/>
            <person name="Kreplak J."/>
            <person name="Mayjonade B."/>
            <person name="Satge C."/>
            <person name="Perez M."/>
            <person name="Cauet S."/>
            <person name="Marande W."/>
            <person name="Chantry-Darmon C."/>
            <person name="Lopez-Roques C."/>
            <person name="Bouchez O."/>
            <person name="Berard A."/>
            <person name="Debelle F."/>
            <person name="Munos S."/>
            <person name="Bendahmane A."/>
            <person name="Berges H."/>
            <person name="Niebel A."/>
            <person name="Buitink J."/>
            <person name="Frugier F."/>
            <person name="Benhamed M."/>
            <person name="Crespi M."/>
            <person name="Gouzy J."/>
            <person name="Gamas P."/>
        </authorList>
    </citation>
    <scope>NUCLEOTIDE SEQUENCE [LARGE SCALE GENOMIC DNA]</scope>
    <source>
        <strain evidence="20">cv. Jemalong A17</strain>
    </source>
</reference>
<evidence type="ECO:0000256" key="1">
    <source>
        <dbReference type="ARBA" id="ARBA00004479"/>
    </source>
</evidence>
<dbReference type="InterPro" id="IPR011009">
    <property type="entry name" value="Kinase-like_dom_sf"/>
</dbReference>
<organism evidence="16 19">
    <name type="scientific">Medicago truncatula</name>
    <name type="common">Barrel medic</name>
    <name type="synonym">Medicago tribuloides</name>
    <dbReference type="NCBI Taxonomy" id="3880"/>
    <lineage>
        <taxon>Eukaryota</taxon>
        <taxon>Viridiplantae</taxon>
        <taxon>Streptophyta</taxon>
        <taxon>Embryophyta</taxon>
        <taxon>Tracheophyta</taxon>
        <taxon>Spermatophyta</taxon>
        <taxon>Magnoliopsida</taxon>
        <taxon>eudicotyledons</taxon>
        <taxon>Gunneridae</taxon>
        <taxon>Pentapetalae</taxon>
        <taxon>rosids</taxon>
        <taxon>fabids</taxon>
        <taxon>Fabales</taxon>
        <taxon>Fabaceae</taxon>
        <taxon>Papilionoideae</taxon>
        <taxon>50 kb inversion clade</taxon>
        <taxon>NPAAA clade</taxon>
        <taxon>Hologalegina</taxon>
        <taxon>IRL clade</taxon>
        <taxon>Trifolieae</taxon>
        <taxon>Medicago</taxon>
    </lineage>
</organism>
<evidence type="ECO:0000256" key="7">
    <source>
        <dbReference type="ARBA" id="ARBA00022777"/>
    </source>
</evidence>
<dbReference type="PROSITE" id="PS00107">
    <property type="entry name" value="PROTEIN_KINASE_ATP"/>
    <property type="match status" value="1"/>
</dbReference>
<dbReference type="InterPro" id="IPR017441">
    <property type="entry name" value="Protein_kinase_ATP_BS"/>
</dbReference>
<dbReference type="SUPFAM" id="SSF56112">
    <property type="entry name" value="Protein kinase-like (PK-like)"/>
    <property type="match status" value="1"/>
</dbReference>
<evidence type="ECO:0000259" key="15">
    <source>
        <dbReference type="PROSITE" id="PS50011"/>
    </source>
</evidence>
<dbReference type="InterPro" id="IPR000719">
    <property type="entry name" value="Prot_kinase_dom"/>
</dbReference>
<feature type="signal peptide" evidence="14">
    <location>
        <begin position="1"/>
        <end position="19"/>
    </location>
</feature>
<feature type="domain" description="Protein kinase" evidence="15">
    <location>
        <begin position="259"/>
        <end position="534"/>
    </location>
</feature>
<dbReference type="Pfam" id="PF07714">
    <property type="entry name" value="PK_Tyr_Ser-Thr"/>
    <property type="match status" value="1"/>
</dbReference>
<keyword evidence="8 12" id="KW-0067">ATP-binding</keyword>
<dbReference type="PANTHER" id="PTHR27009">
    <property type="entry name" value="RUST RESISTANCE KINASE LR10-RELATED"/>
    <property type="match status" value="1"/>
</dbReference>
<dbReference type="EnsemblPlants" id="KEH40317">
    <property type="protein sequence ID" value="KEH40317"/>
    <property type="gene ID" value="MTR_1g027150"/>
</dbReference>
<evidence type="ECO:0000313" key="20">
    <source>
        <dbReference type="Proteomes" id="UP000265566"/>
    </source>
</evidence>
<reference evidence="16 19" key="2">
    <citation type="journal article" date="2014" name="BMC Genomics">
        <title>An improved genome release (version Mt4.0) for the model legume Medicago truncatula.</title>
        <authorList>
            <person name="Tang H."/>
            <person name="Krishnakumar V."/>
            <person name="Bidwell S."/>
            <person name="Rosen B."/>
            <person name="Chan A."/>
            <person name="Zhou S."/>
            <person name="Gentzbittel L."/>
            <person name="Childs K.L."/>
            <person name="Yandell M."/>
            <person name="Gundlach H."/>
            <person name="Mayer K.F."/>
            <person name="Schwartz D.C."/>
            <person name="Town C.D."/>
        </authorList>
    </citation>
    <scope>GENOME REANNOTATION</scope>
    <source>
        <strain evidence="16">A17</strain>
        <strain evidence="18 19">cv. Jemalong A17</strain>
    </source>
</reference>
<dbReference type="GO" id="GO:0005524">
    <property type="term" value="F:ATP binding"/>
    <property type="evidence" value="ECO:0007669"/>
    <property type="project" value="UniProtKB-UniRule"/>
</dbReference>
<dbReference type="HOGENOM" id="CLU_000288_92_6_1"/>
<dbReference type="Gramene" id="rna1220">
    <property type="protein sequence ID" value="RHN77733.1"/>
    <property type="gene ID" value="gene1220"/>
</dbReference>
<dbReference type="EMBL" id="PSQE01000001">
    <property type="protein sequence ID" value="RHN77733.1"/>
    <property type="molecule type" value="Genomic_DNA"/>
</dbReference>
<feature type="chain" id="PRO_5014500699" evidence="14">
    <location>
        <begin position="20"/>
        <end position="572"/>
    </location>
</feature>
<dbReference type="FunFam" id="3.30.200.20:FF:000178">
    <property type="entry name" value="serine/threonine-protein kinase PBS1-like"/>
    <property type="match status" value="1"/>
</dbReference>
<dbReference type="Proteomes" id="UP000265566">
    <property type="component" value="Chromosome 1"/>
</dbReference>
<keyword evidence="19" id="KW-1185">Reference proteome</keyword>
<keyword evidence="2" id="KW-0723">Serine/threonine-protein kinase</keyword>
<dbReference type="GO" id="GO:0004674">
    <property type="term" value="F:protein serine/threonine kinase activity"/>
    <property type="evidence" value="ECO:0007669"/>
    <property type="project" value="UniProtKB-KW"/>
</dbReference>
<comment type="subcellular location">
    <subcellularLocation>
        <location evidence="1">Membrane</location>
        <topology evidence="1">Single-pass type I membrane protein</topology>
    </subcellularLocation>
</comment>
<keyword evidence="3" id="KW-0808">Transferase</keyword>
<evidence type="ECO:0000256" key="3">
    <source>
        <dbReference type="ARBA" id="ARBA00022679"/>
    </source>
</evidence>
<dbReference type="AlphaFoldDB" id="A0A072VEV8"/>
<dbReference type="KEGG" id="mtr:25482272"/>
<evidence type="ECO:0000256" key="14">
    <source>
        <dbReference type="SAM" id="SignalP"/>
    </source>
</evidence>
<evidence type="ECO:0000256" key="9">
    <source>
        <dbReference type="ARBA" id="ARBA00022989"/>
    </source>
</evidence>
<proteinExistence type="predicted"/>
<keyword evidence="11" id="KW-0325">Glycoprotein</keyword>
<dbReference type="EMBL" id="CM001217">
    <property type="protein sequence ID" value="KEH40317.1"/>
    <property type="molecule type" value="Genomic_DNA"/>
</dbReference>
<dbReference type="GO" id="GO:0016020">
    <property type="term" value="C:membrane"/>
    <property type="evidence" value="ECO:0007669"/>
    <property type="project" value="UniProtKB-SubCell"/>
</dbReference>
<keyword evidence="5 14" id="KW-0732">Signal</keyword>
<dbReference type="InterPro" id="IPR001245">
    <property type="entry name" value="Ser-Thr/Tyr_kinase_cat_dom"/>
</dbReference>
<dbReference type="Gene3D" id="1.10.510.10">
    <property type="entry name" value="Transferase(Phosphotransferase) domain 1"/>
    <property type="match status" value="1"/>
</dbReference>
<dbReference type="Gene3D" id="3.30.200.20">
    <property type="entry name" value="Phosphorylase Kinase, domain 1"/>
    <property type="match status" value="1"/>
</dbReference>
<name>A0A072VEV8_MEDTR</name>
<keyword evidence="4 13" id="KW-0812">Transmembrane</keyword>
<keyword evidence="6 12" id="KW-0547">Nucleotide-binding</keyword>
<protein>
    <submittedName>
        <fullName evidence="17">Putative glycerophosphodiester phosphodiesterase, protein kinase RLK-Pelle-LRK10L-2 family</fullName>
        <ecNumber evidence="17">3.1.4.46</ecNumber>
    </submittedName>
    <submittedName>
        <fullName evidence="16">Receptor-like kinase</fullName>
    </submittedName>
</protein>
<dbReference type="EC" id="3.1.4.46" evidence="17"/>
<evidence type="ECO:0000256" key="4">
    <source>
        <dbReference type="ARBA" id="ARBA00022692"/>
    </source>
</evidence>
<evidence type="ECO:0000256" key="13">
    <source>
        <dbReference type="SAM" id="Phobius"/>
    </source>
</evidence>
<dbReference type="PROSITE" id="PS50011">
    <property type="entry name" value="PROTEIN_KINASE_DOM"/>
    <property type="match status" value="1"/>
</dbReference>
<evidence type="ECO:0000256" key="10">
    <source>
        <dbReference type="ARBA" id="ARBA00023136"/>
    </source>
</evidence>
<evidence type="ECO:0000256" key="5">
    <source>
        <dbReference type="ARBA" id="ARBA00022729"/>
    </source>
</evidence>
<dbReference type="Proteomes" id="UP000002051">
    <property type="component" value="Unassembled WGS sequence"/>
</dbReference>
<evidence type="ECO:0000256" key="12">
    <source>
        <dbReference type="PROSITE-ProRule" id="PRU10141"/>
    </source>
</evidence>
<reference evidence="17" key="5">
    <citation type="journal article" date="2018" name="Nat. Plants">
        <title>Whole-genome landscape of Medicago truncatula symbiotic genes.</title>
        <authorList>
            <person name="Pecrix Y."/>
            <person name="Gamas P."/>
            <person name="Carrere S."/>
        </authorList>
    </citation>
    <scope>NUCLEOTIDE SEQUENCE</scope>
    <source>
        <tissue evidence="17">Leaves</tissue>
    </source>
</reference>
<reference evidence="16 19" key="1">
    <citation type="journal article" date="2011" name="Nature">
        <title>The Medicago genome provides insight into the evolution of rhizobial symbioses.</title>
        <authorList>
            <person name="Young N.D."/>
            <person name="Debelle F."/>
            <person name="Oldroyd G.E."/>
            <person name="Geurts R."/>
            <person name="Cannon S.B."/>
            <person name="Udvardi M.K."/>
            <person name="Benedito V.A."/>
            <person name="Mayer K.F."/>
            <person name="Gouzy J."/>
            <person name="Schoof H."/>
            <person name="Van de Peer Y."/>
            <person name="Proost S."/>
            <person name="Cook D.R."/>
            <person name="Meyers B.C."/>
            <person name="Spannagl M."/>
            <person name="Cheung F."/>
            <person name="De Mita S."/>
            <person name="Krishnakumar V."/>
            <person name="Gundlach H."/>
            <person name="Zhou S."/>
            <person name="Mudge J."/>
            <person name="Bharti A.K."/>
            <person name="Murray J.D."/>
            <person name="Naoumkina M.A."/>
            <person name="Rosen B."/>
            <person name="Silverstein K.A."/>
            <person name="Tang H."/>
            <person name="Rombauts S."/>
            <person name="Zhao P.X."/>
            <person name="Zhou P."/>
            <person name="Barbe V."/>
            <person name="Bardou P."/>
            <person name="Bechner M."/>
            <person name="Bellec A."/>
            <person name="Berger A."/>
            <person name="Berges H."/>
            <person name="Bidwell S."/>
            <person name="Bisseling T."/>
            <person name="Choisne N."/>
            <person name="Couloux A."/>
            <person name="Denny R."/>
            <person name="Deshpande S."/>
            <person name="Dai X."/>
            <person name="Doyle J.J."/>
            <person name="Dudez A.M."/>
            <person name="Farmer A.D."/>
            <person name="Fouteau S."/>
            <person name="Franken C."/>
            <person name="Gibelin C."/>
            <person name="Gish J."/>
            <person name="Goldstein S."/>
            <person name="Gonzalez A.J."/>
            <person name="Green P.J."/>
            <person name="Hallab A."/>
            <person name="Hartog M."/>
            <person name="Hua A."/>
            <person name="Humphray S.J."/>
            <person name="Jeong D.H."/>
            <person name="Jing Y."/>
            <person name="Jocker A."/>
            <person name="Kenton S.M."/>
            <person name="Kim D.J."/>
            <person name="Klee K."/>
            <person name="Lai H."/>
            <person name="Lang C."/>
            <person name="Lin S."/>
            <person name="Macmil S.L."/>
            <person name="Magdelenat G."/>
            <person name="Matthews L."/>
            <person name="McCorrison J."/>
            <person name="Monaghan E.L."/>
            <person name="Mun J.H."/>
            <person name="Najar F.Z."/>
            <person name="Nicholson C."/>
            <person name="Noirot C."/>
            <person name="O'Bleness M."/>
            <person name="Paule C.R."/>
            <person name="Poulain J."/>
            <person name="Prion F."/>
            <person name="Qin B."/>
            <person name="Qu C."/>
            <person name="Retzel E.F."/>
            <person name="Riddle C."/>
            <person name="Sallet E."/>
            <person name="Samain S."/>
            <person name="Samson N."/>
            <person name="Sanders I."/>
            <person name="Saurat O."/>
            <person name="Scarpelli C."/>
            <person name="Schiex T."/>
            <person name="Segurens B."/>
            <person name="Severin A.J."/>
            <person name="Sherrier D.J."/>
            <person name="Shi R."/>
            <person name="Sims S."/>
            <person name="Singer S.R."/>
            <person name="Sinharoy S."/>
            <person name="Sterck L."/>
            <person name="Viollet A."/>
            <person name="Wang B.B."/>
            <person name="Wang K."/>
            <person name="Wang M."/>
            <person name="Wang X."/>
            <person name="Warfsmann J."/>
            <person name="Weissenbach J."/>
            <person name="White D.D."/>
            <person name="White J.D."/>
            <person name="Wiley G.B."/>
            <person name="Wincker P."/>
            <person name="Xing Y."/>
            <person name="Yang L."/>
            <person name="Yao Z."/>
            <person name="Ying F."/>
            <person name="Zhai J."/>
            <person name="Zhou L."/>
            <person name="Zuber A."/>
            <person name="Denarie J."/>
            <person name="Dixon R.A."/>
            <person name="May G.D."/>
            <person name="Schwartz D.C."/>
            <person name="Rogers J."/>
            <person name="Quetier F."/>
            <person name="Town C.D."/>
            <person name="Roe B.A."/>
        </authorList>
    </citation>
    <scope>NUCLEOTIDE SEQUENCE [LARGE SCALE GENOMIC DNA]</scope>
    <source>
        <strain evidence="16">A17</strain>
        <strain evidence="18 19">cv. Jemalong A17</strain>
    </source>
</reference>
<sequence length="572" mass="64610">MSLTILALLLLISMNLVNGQNNDNSSDECPFRLSCSHNKNQIIEFPADPVPVKLLVTDIDCQSQQLYLSHPQNCLSSIFVTHNFSLFYPFSLASLFNRPSSVNNVTFFNCSSVGQHLRSWEQTKPGAQDMLSCPIYVADLSESVIELDLLRCTRMFDKVLPIDLSFRNNYLKLNWSEQTFHSQCLQPQIKSKHTSIIAATTGAIVGSTILVVLFGVFFRVYLYYRMKGEDQTRLENFLKDYEASKPTRFSYADIKRITDQFKEKLGEGAHGAVYKGKLSSQILVAVKMLNNTEGDGREFINEVGTMGKIHHVNVVRLLGFCADGFYRALVYDFFPNGSLQNFISSPDNKDVFLGWDLLQQIALGIANGIEYLHQGCDQRILHFDINPHNILLDDNFTPKISDFGLAKLCSKNQTIVSMTAARGTLGYMAPEVFSRNFGNVSYKSDIYSYGMLLLEMVGGRKNTKTVTDEENFQVLYPDWIHGLFEGGDIHIPIDEDGDYRIAKKLAIVGLWCIQWHSVHRPAMKMVVQMLHGELDKLKVPTNPFNDSSSTNGTAYTATEYFNSELDVIQELE</sequence>
<keyword evidence="16" id="KW-0675">Receptor</keyword>
<feature type="transmembrane region" description="Helical" evidence="13">
    <location>
        <begin position="196"/>
        <end position="224"/>
    </location>
</feature>
<keyword evidence="7 16" id="KW-0418">Kinase</keyword>
<feature type="binding site" evidence="12">
    <location>
        <position position="287"/>
    </location>
    <ligand>
        <name>ATP</name>
        <dbReference type="ChEBI" id="CHEBI:30616"/>
    </ligand>
</feature>
<dbReference type="OrthoDB" id="547665at2759"/>
<dbReference type="GO" id="GO:0008889">
    <property type="term" value="F:glycerophosphodiester phosphodiesterase activity"/>
    <property type="evidence" value="ECO:0007669"/>
    <property type="project" value="UniProtKB-EC"/>
</dbReference>
<evidence type="ECO:0000313" key="18">
    <source>
        <dbReference type="EnsemblPlants" id="KEH40317"/>
    </source>
</evidence>
<reference evidence="18" key="3">
    <citation type="submission" date="2015-04" db="UniProtKB">
        <authorList>
            <consortium name="EnsemblPlants"/>
        </authorList>
    </citation>
    <scope>IDENTIFICATION</scope>
    <source>
        <strain evidence="18">cv. Jemalong A17</strain>
    </source>
</reference>
<evidence type="ECO:0000256" key="8">
    <source>
        <dbReference type="ARBA" id="ARBA00022840"/>
    </source>
</evidence>
<evidence type="ECO:0000256" key="2">
    <source>
        <dbReference type="ARBA" id="ARBA00022527"/>
    </source>
</evidence>
<evidence type="ECO:0000256" key="11">
    <source>
        <dbReference type="ARBA" id="ARBA00023180"/>
    </source>
</evidence>
<keyword evidence="10 13" id="KW-0472">Membrane</keyword>
<dbReference type="FunFam" id="1.10.510.10:FF:000590">
    <property type="entry name" value="PR5-like receptor kinase"/>
    <property type="match status" value="1"/>
</dbReference>
<keyword evidence="9 13" id="KW-1133">Transmembrane helix</keyword>
<accession>A0A072VEV8</accession>
<keyword evidence="17" id="KW-0378">Hydrolase</keyword>